<feature type="domain" description="4'-phosphopantetheinyl transferase" evidence="9">
    <location>
        <begin position="14"/>
        <end position="130"/>
    </location>
</feature>
<dbReference type="NCBIfam" id="TIGR00556">
    <property type="entry name" value="pantethn_trn"/>
    <property type="match status" value="1"/>
</dbReference>
<dbReference type="NCBIfam" id="TIGR00516">
    <property type="entry name" value="acpS"/>
    <property type="match status" value="1"/>
</dbReference>
<evidence type="ECO:0000256" key="2">
    <source>
        <dbReference type="ARBA" id="ARBA00022679"/>
    </source>
</evidence>
<evidence type="ECO:0000256" key="8">
    <source>
        <dbReference type="HAMAP-Rule" id="MF_00101"/>
    </source>
</evidence>
<dbReference type="GO" id="GO:0000287">
    <property type="term" value="F:magnesium ion binding"/>
    <property type="evidence" value="ECO:0007669"/>
    <property type="project" value="UniProtKB-UniRule"/>
</dbReference>
<dbReference type="GO" id="GO:0005737">
    <property type="term" value="C:cytoplasm"/>
    <property type="evidence" value="ECO:0007669"/>
    <property type="project" value="UniProtKB-SubCell"/>
</dbReference>
<dbReference type="Pfam" id="PF01648">
    <property type="entry name" value="ACPS"/>
    <property type="match status" value="1"/>
</dbReference>
<dbReference type="InterPro" id="IPR004568">
    <property type="entry name" value="Ppantetheine-prot_Trfase_dom"/>
</dbReference>
<dbReference type="EMBL" id="CP036298">
    <property type="protein sequence ID" value="QDV21764.1"/>
    <property type="molecule type" value="Genomic_DNA"/>
</dbReference>
<keyword evidence="8" id="KW-0963">Cytoplasm</keyword>
<reference evidence="10 11" key="1">
    <citation type="submission" date="2019-02" db="EMBL/GenBank/DDBJ databases">
        <title>Deep-cultivation of Planctomycetes and their phenomic and genomic characterization uncovers novel biology.</title>
        <authorList>
            <person name="Wiegand S."/>
            <person name="Jogler M."/>
            <person name="Boedeker C."/>
            <person name="Pinto D."/>
            <person name="Vollmers J."/>
            <person name="Rivas-Marin E."/>
            <person name="Kohn T."/>
            <person name="Peeters S.H."/>
            <person name="Heuer A."/>
            <person name="Rast P."/>
            <person name="Oberbeckmann S."/>
            <person name="Bunk B."/>
            <person name="Jeske O."/>
            <person name="Meyerdierks A."/>
            <person name="Storesund J.E."/>
            <person name="Kallscheuer N."/>
            <person name="Luecker S."/>
            <person name="Lage O.M."/>
            <person name="Pohl T."/>
            <person name="Merkel B.J."/>
            <person name="Hornburger P."/>
            <person name="Mueller R.-W."/>
            <person name="Bruemmer F."/>
            <person name="Labrenz M."/>
            <person name="Spormann A.M."/>
            <person name="Op den Camp H."/>
            <person name="Overmann J."/>
            <person name="Amann R."/>
            <person name="Jetten M.S.M."/>
            <person name="Mascher T."/>
            <person name="Medema M.H."/>
            <person name="Devos D.P."/>
            <person name="Kaster A.-K."/>
            <person name="Ovreas L."/>
            <person name="Rohde M."/>
            <person name="Galperin M.Y."/>
            <person name="Jogler C."/>
        </authorList>
    </citation>
    <scope>NUCLEOTIDE SEQUENCE [LARGE SCALE GENOMIC DNA]</scope>
    <source>
        <strain evidence="10 11">Q31a</strain>
    </source>
</reference>
<evidence type="ECO:0000313" key="10">
    <source>
        <dbReference type="EMBL" id="QDV21764.1"/>
    </source>
</evidence>
<evidence type="ECO:0000256" key="5">
    <source>
        <dbReference type="ARBA" id="ARBA00022842"/>
    </source>
</evidence>
<gene>
    <name evidence="8 10" type="primary">acpS</name>
    <name evidence="10" type="ORF">Q31a_00430</name>
</gene>
<comment type="function">
    <text evidence="8">Transfers the 4'-phosphopantetheine moiety from coenzyme A to a Ser of acyl-carrier-protein.</text>
</comment>
<evidence type="ECO:0000256" key="7">
    <source>
        <dbReference type="ARBA" id="ARBA00023160"/>
    </source>
</evidence>
<keyword evidence="2 8" id="KW-0808">Transferase</keyword>
<comment type="catalytic activity">
    <reaction evidence="8">
        <text>apo-[ACP] + CoA = holo-[ACP] + adenosine 3',5'-bisphosphate + H(+)</text>
        <dbReference type="Rhea" id="RHEA:12068"/>
        <dbReference type="Rhea" id="RHEA-COMP:9685"/>
        <dbReference type="Rhea" id="RHEA-COMP:9690"/>
        <dbReference type="ChEBI" id="CHEBI:15378"/>
        <dbReference type="ChEBI" id="CHEBI:29999"/>
        <dbReference type="ChEBI" id="CHEBI:57287"/>
        <dbReference type="ChEBI" id="CHEBI:58343"/>
        <dbReference type="ChEBI" id="CHEBI:64479"/>
        <dbReference type="EC" id="2.7.8.7"/>
    </reaction>
</comment>
<dbReference type="HAMAP" id="MF_00101">
    <property type="entry name" value="AcpS"/>
    <property type="match status" value="1"/>
</dbReference>
<proteinExistence type="inferred from homology"/>
<comment type="similarity">
    <text evidence="8">Belongs to the P-Pant transferase superfamily. AcpS family.</text>
</comment>
<dbReference type="InterPro" id="IPR008278">
    <property type="entry name" value="4-PPantetheinyl_Trfase_dom"/>
</dbReference>
<dbReference type="InterPro" id="IPR002582">
    <property type="entry name" value="ACPS"/>
</dbReference>
<comment type="subcellular location">
    <subcellularLocation>
        <location evidence="8">Cytoplasm</location>
    </subcellularLocation>
</comment>
<feature type="binding site" evidence="8">
    <location>
        <position position="18"/>
    </location>
    <ligand>
        <name>Mg(2+)</name>
        <dbReference type="ChEBI" id="CHEBI:18420"/>
    </ligand>
</feature>
<dbReference type="AlphaFoldDB" id="A0A518FZS2"/>
<keyword evidence="6 8" id="KW-0443">Lipid metabolism</keyword>
<keyword evidence="7 8" id="KW-0275">Fatty acid biosynthesis</keyword>
<organism evidence="10 11">
    <name type="scientific">Aureliella helgolandensis</name>
    <dbReference type="NCBI Taxonomy" id="2527968"/>
    <lineage>
        <taxon>Bacteria</taxon>
        <taxon>Pseudomonadati</taxon>
        <taxon>Planctomycetota</taxon>
        <taxon>Planctomycetia</taxon>
        <taxon>Pirellulales</taxon>
        <taxon>Pirellulaceae</taxon>
        <taxon>Aureliella</taxon>
    </lineage>
</organism>
<dbReference type="Proteomes" id="UP000318017">
    <property type="component" value="Chromosome"/>
</dbReference>
<dbReference type="OrthoDB" id="517356at2"/>
<dbReference type="Gene3D" id="3.90.470.20">
    <property type="entry name" value="4'-phosphopantetheinyl transferase domain"/>
    <property type="match status" value="1"/>
</dbReference>
<dbReference type="KEGG" id="ahel:Q31a_00430"/>
<dbReference type="InterPro" id="IPR037143">
    <property type="entry name" value="4-PPantetheinyl_Trfase_dom_sf"/>
</dbReference>
<dbReference type="RefSeq" id="WP_145072426.1">
    <property type="nucleotide sequence ID" value="NZ_CP036298.1"/>
</dbReference>
<feature type="binding site" evidence="8">
    <location>
        <position position="67"/>
    </location>
    <ligand>
        <name>Mg(2+)</name>
        <dbReference type="ChEBI" id="CHEBI:18420"/>
    </ligand>
</feature>
<keyword evidence="11" id="KW-1185">Reference proteome</keyword>
<dbReference type="GO" id="GO:0008897">
    <property type="term" value="F:holo-[acyl-carrier-protein] synthase activity"/>
    <property type="evidence" value="ECO:0007669"/>
    <property type="project" value="UniProtKB-UniRule"/>
</dbReference>
<dbReference type="EC" id="2.7.8.7" evidence="8"/>
<evidence type="ECO:0000256" key="4">
    <source>
        <dbReference type="ARBA" id="ARBA00022832"/>
    </source>
</evidence>
<keyword evidence="1 8" id="KW-0444">Lipid biosynthesis</keyword>
<name>A0A518FZS2_9BACT</name>
<evidence type="ECO:0000313" key="11">
    <source>
        <dbReference type="Proteomes" id="UP000318017"/>
    </source>
</evidence>
<evidence type="ECO:0000256" key="6">
    <source>
        <dbReference type="ARBA" id="ARBA00023098"/>
    </source>
</evidence>
<keyword evidence="3 8" id="KW-0479">Metal-binding</keyword>
<evidence type="ECO:0000256" key="3">
    <source>
        <dbReference type="ARBA" id="ARBA00022723"/>
    </source>
</evidence>
<dbReference type="GO" id="GO:0006633">
    <property type="term" value="P:fatty acid biosynthetic process"/>
    <property type="evidence" value="ECO:0007669"/>
    <property type="project" value="UniProtKB-UniRule"/>
</dbReference>
<keyword evidence="5 8" id="KW-0460">Magnesium</keyword>
<dbReference type="SUPFAM" id="SSF56214">
    <property type="entry name" value="4'-phosphopantetheinyl transferase"/>
    <property type="match status" value="1"/>
</dbReference>
<evidence type="ECO:0000259" key="9">
    <source>
        <dbReference type="Pfam" id="PF01648"/>
    </source>
</evidence>
<sequence length="138" mass="15181">MQLNQQAVSGQVLGIGTDIAECKRVGQMIEKHGDAFLQRVYTPQEIDYCSLRKSSVQHYAGRWAAKEAVLKALGTGWAHGIKWTDVEVVNQQGGKPNIVLTEKALEISHSQGVREMLISISHCQDYATAYATALGERP</sequence>
<comment type="cofactor">
    <cofactor evidence="8">
        <name>Mg(2+)</name>
        <dbReference type="ChEBI" id="CHEBI:18420"/>
    </cofactor>
</comment>
<protein>
    <recommendedName>
        <fullName evidence="8">Holo-[acyl-carrier-protein] synthase</fullName>
        <shortName evidence="8">Holo-ACP synthase</shortName>
        <ecNumber evidence="8">2.7.8.7</ecNumber>
    </recommendedName>
    <alternativeName>
        <fullName evidence="8">4'-phosphopantetheinyl transferase AcpS</fullName>
    </alternativeName>
</protein>
<accession>A0A518FZS2</accession>
<keyword evidence="4 8" id="KW-0276">Fatty acid metabolism</keyword>
<evidence type="ECO:0000256" key="1">
    <source>
        <dbReference type="ARBA" id="ARBA00022516"/>
    </source>
</evidence>